<organism evidence="1 2">
    <name type="scientific">Eilatimonas milleporae</name>
    <dbReference type="NCBI Taxonomy" id="911205"/>
    <lineage>
        <taxon>Bacteria</taxon>
        <taxon>Pseudomonadati</taxon>
        <taxon>Pseudomonadota</taxon>
        <taxon>Alphaproteobacteria</taxon>
        <taxon>Kordiimonadales</taxon>
        <taxon>Kordiimonadaceae</taxon>
        <taxon>Eilatimonas</taxon>
    </lineage>
</organism>
<reference evidence="1 2" key="1">
    <citation type="submission" date="2018-10" db="EMBL/GenBank/DDBJ databases">
        <title>Genomic Encyclopedia of Archaeal and Bacterial Type Strains, Phase II (KMG-II): from individual species to whole genera.</title>
        <authorList>
            <person name="Goeker M."/>
        </authorList>
    </citation>
    <scope>NUCLEOTIDE SEQUENCE [LARGE SCALE GENOMIC DNA]</scope>
    <source>
        <strain evidence="1 2">DSM 25217</strain>
    </source>
</reference>
<dbReference type="InParanoid" id="A0A3M0C9B8"/>
<accession>A0A3M0C9B8</accession>
<dbReference type="SUPFAM" id="SSF53474">
    <property type="entry name" value="alpha/beta-Hydrolases"/>
    <property type="match status" value="1"/>
</dbReference>
<dbReference type="Gene3D" id="3.40.50.1820">
    <property type="entry name" value="alpha/beta hydrolase"/>
    <property type="match status" value="1"/>
</dbReference>
<dbReference type="OrthoDB" id="332706at2"/>
<dbReference type="Proteomes" id="UP000271227">
    <property type="component" value="Unassembled WGS sequence"/>
</dbReference>
<dbReference type="AlphaFoldDB" id="A0A3M0C9B8"/>
<dbReference type="EMBL" id="REFR01000012">
    <property type="protein sequence ID" value="RMB04950.1"/>
    <property type="molecule type" value="Genomic_DNA"/>
</dbReference>
<comment type="caution">
    <text evidence="1">The sequence shown here is derived from an EMBL/GenBank/DDBJ whole genome shotgun (WGS) entry which is preliminary data.</text>
</comment>
<evidence type="ECO:0008006" key="3">
    <source>
        <dbReference type="Google" id="ProtNLM"/>
    </source>
</evidence>
<sequence length="347" mass="38896">MSTHQNDELHRILGPGLEPFADVIPTMLRQELLLDDRGFLARYQLCEALLSQITPEMKNWATPDVLRHILPETVFHKTRMQPIAGALGAVSCQAHPQLSYYPYIPVRFMAEKRTSAPLIVAVHGSSRNPKDFRDLYCEFAERHGCFVIAPLFPMDTATDVPDEEYKYLRGDNVRYDHALFAMIAEFAGHVGVDFSGLVFFGFSGGAQFGHRLLYLWPQKFRAMSFAAPGFVTLPSDQYDWWVGTRDIHGLFDVTLEPDVLSRTAVQLICGEADNFPYEIYSRHEMGMGDAAYSAYGATRLERIKTLKSEYGALGLSADLTIVPNCAHDLPPLLEASKAFLSSHIKTG</sequence>
<name>A0A3M0C9B8_9PROT</name>
<gene>
    <name evidence="1" type="ORF">BXY39_2524</name>
</gene>
<evidence type="ECO:0000313" key="2">
    <source>
        <dbReference type="Proteomes" id="UP000271227"/>
    </source>
</evidence>
<dbReference type="InterPro" id="IPR029058">
    <property type="entry name" value="AB_hydrolase_fold"/>
</dbReference>
<keyword evidence="2" id="KW-1185">Reference proteome</keyword>
<protein>
    <recommendedName>
        <fullName evidence="3">Esterase/PHB depolymerase</fullName>
    </recommendedName>
</protein>
<dbReference type="RefSeq" id="WP_121939201.1">
    <property type="nucleotide sequence ID" value="NZ_REFR01000012.1"/>
</dbReference>
<proteinExistence type="predicted"/>
<evidence type="ECO:0000313" key="1">
    <source>
        <dbReference type="EMBL" id="RMB04950.1"/>
    </source>
</evidence>